<feature type="compositionally biased region" description="Low complexity" evidence="1">
    <location>
        <begin position="61"/>
        <end position="83"/>
    </location>
</feature>
<comment type="caution">
    <text evidence="2">The sequence shown here is derived from an EMBL/GenBank/DDBJ whole genome shotgun (WGS) entry which is preliminary data.</text>
</comment>
<evidence type="ECO:0000313" key="3">
    <source>
        <dbReference type="Proteomes" id="UP001631993"/>
    </source>
</evidence>
<organism evidence="2 3">
    <name type="scientific">Streptomyces galilaeus</name>
    <dbReference type="NCBI Taxonomy" id="33899"/>
    <lineage>
        <taxon>Bacteria</taxon>
        <taxon>Bacillati</taxon>
        <taxon>Actinomycetota</taxon>
        <taxon>Actinomycetes</taxon>
        <taxon>Kitasatosporales</taxon>
        <taxon>Streptomycetaceae</taxon>
        <taxon>Streptomyces</taxon>
    </lineage>
</organism>
<name>A0ABW9IXF4_STRGJ</name>
<accession>A0ABW9IXF4</accession>
<keyword evidence="3" id="KW-1185">Reference proteome</keyword>
<proteinExistence type="predicted"/>
<dbReference type="RefSeq" id="WP_409085488.1">
    <property type="nucleotide sequence ID" value="NZ_JBJVMW010000030.1"/>
</dbReference>
<reference evidence="2 3" key="1">
    <citation type="submission" date="2024-12" db="EMBL/GenBank/DDBJ databases">
        <title>Forecasting of Potato common scab and diversities of Pathogenic streptomyces spp. in china.</title>
        <authorList>
            <person name="Handique U."/>
            <person name="Wu J."/>
        </authorList>
    </citation>
    <scope>NUCLEOTIDE SEQUENCE [LARGE SCALE GENOMIC DNA]</scope>
    <source>
        <strain evidence="2 3">ZRIMU1585</strain>
    </source>
</reference>
<protein>
    <submittedName>
        <fullName evidence="2">Uncharacterized protein</fullName>
    </submittedName>
</protein>
<dbReference type="Proteomes" id="UP001631993">
    <property type="component" value="Unassembled WGS sequence"/>
</dbReference>
<feature type="region of interest" description="Disordered" evidence="1">
    <location>
        <begin position="55"/>
        <end position="83"/>
    </location>
</feature>
<sequence length="142" mass="15574">MCASGRSGCRAQARAPLSDTARHVIAALAHEARLRRALTWRDRAREDFQRENATRTALPGATSTAAIRRTARTRAAATARRQQDARAALARADAVTGKINAELRLRERLPDHPSHQAHHRGQIPDWVADSHALLHTDTPSTG</sequence>
<dbReference type="EMBL" id="JBJVNE010000030">
    <property type="protein sequence ID" value="MFM9652587.1"/>
    <property type="molecule type" value="Genomic_DNA"/>
</dbReference>
<evidence type="ECO:0000313" key="2">
    <source>
        <dbReference type="EMBL" id="MFM9652587.1"/>
    </source>
</evidence>
<gene>
    <name evidence="2" type="ORF">ACKI1S_41540</name>
</gene>
<evidence type="ECO:0000256" key="1">
    <source>
        <dbReference type="SAM" id="MobiDB-lite"/>
    </source>
</evidence>